<dbReference type="PROSITE" id="PS50157">
    <property type="entry name" value="ZINC_FINGER_C2H2_2"/>
    <property type="match status" value="2"/>
</dbReference>
<keyword evidence="1" id="KW-0479">Metal-binding</keyword>
<dbReference type="InterPro" id="IPR036236">
    <property type="entry name" value="Znf_C2H2_sf"/>
</dbReference>
<dbReference type="GO" id="GO:0008270">
    <property type="term" value="F:zinc ion binding"/>
    <property type="evidence" value="ECO:0007669"/>
    <property type="project" value="UniProtKB-KW"/>
</dbReference>
<keyword evidence="4" id="KW-0862">Zinc</keyword>
<dbReference type="PANTHER" id="PTHR24388:SF53">
    <property type="entry name" value="CHORION TRANSCRIPTION FACTOR CF2-RELATED"/>
    <property type="match status" value="1"/>
</dbReference>
<gene>
    <name evidence="9" type="ORF">BD626DRAFT_635798</name>
</gene>
<evidence type="ECO:0000256" key="7">
    <source>
        <dbReference type="SAM" id="MobiDB-lite"/>
    </source>
</evidence>
<accession>A0A550BV74</accession>
<dbReference type="SMART" id="SM00355">
    <property type="entry name" value="ZnF_C2H2"/>
    <property type="match status" value="2"/>
</dbReference>
<evidence type="ECO:0000256" key="4">
    <source>
        <dbReference type="ARBA" id="ARBA00022833"/>
    </source>
</evidence>
<dbReference type="SUPFAM" id="SSF57667">
    <property type="entry name" value="beta-beta-alpha zinc fingers"/>
    <property type="match status" value="1"/>
</dbReference>
<reference evidence="9 10" key="1">
    <citation type="journal article" date="2019" name="New Phytol.">
        <title>Comparative genomics reveals unique wood-decay strategies and fruiting body development in the Schizophyllaceae.</title>
        <authorList>
            <person name="Almasi E."/>
            <person name="Sahu N."/>
            <person name="Krizsan K."/>
            <person name="Balint B."/>
            <person name="Kovacs G.M."/>
            <person name="Kiss B."/>
            <person name="Cseklye J."/>
            <person name="Drula E."/>
            <person name="Henrissat B."/>
            <person name="Nagy I."/>
            <person name="Chovatia M."/>
            <person name="Adam C."/>
            <person name="LaButti K."/>
            <person name="Lipzen A."/>
            <person name="Riley R."/>
            <person name="Grigoriev I.V."/>
            <person name="Nagy L.G."/>
        </authorList>
    </citation>
    <scope>NUCLEOTIDE SEQUENCE [LARGE SCALE GENOMIC DNA]</scope>
    <source>
        <strain evidence="9 10">NL-1724</strain>
    </source>
</reference>
<dbReference type="InterPro" id="IPR013087">
    <property type="entry name" value="Znf_C2H2_type"/>
</dbReference>
<evidence type="ECO:0000256" key="2">
    <source>
        <dbReference type="ARBA" id="ARBA00022737"/>
    </source>
</evidence>
<dbReference type="InterPro" id="IPR050527">
    <property type="entry name" value="Snail/Krueppel_Znf"/>
</dbReference>
<dbReference type="EMBL" id="VDMD01000069">
    <property type="protein sequence ID" value="TRM56440.1"/>
    <property type="molecule type" value="Genomic_DNA"/>
</dbReference>
<dbReference type="Pfam" id="PF00096">
    <property type="entry name" value="zf-C2H2"/>
    <property type="match status" value="1"/>
</dbReference>
<proteinExistence type="predicted"/>
<keyword evidence="3 6" id="KW-0863">Zinc-finger</keyword>
<protein>
    <recommendedName>
        <fullName evidence="8">C2H2-type domain-containing protein</fullName>
    </recommendedName>
</protein>
<evidence type="ECO:0000256" key="3">
    <source>
        <dbReference type="ARBA" id="ARBA00022771"/>
    </source>
</evidence>
<keyword evidence="5" id="KW-0539">Nucleus</keyword>
<feature type="domain" description="C2H2-type" evidence="8">
    <location>
        <begin position="224"/>
        <end position="251"/>
    </location>
</feature>
<dbReference type="OrthoDB" id="8922241at2759"/>
<evidence type="ECO:0000256" key="5">
    <source>
        <dbReference type="ARBA" id="ARBA00023242"/>
    </source>
</evidence>
<dbReference type="AlphaFoldDB" id="A0A550BV74"/>
<dbReference type="GO" id="GO:0000981">
    <property type="term" value="F:DNA-binding transcription factor activity, RNA polymerase II-specific"/>
    <property type="evidence" value="ECO:0007669"/>
    <property type="project" value="TreeGrafter"/>
</dbReference>
<dbReference type="GO" id="GO:0000978">
    <property type="term" value="F:RNA polymerase II cis-regulatory region sequence-specific DNA binding"/>
    <property type="evidence" value="ECO:0007669"/>
    <property type="project" value="TreeGrafter"/>
</dbReference>
<evidence type="ECO:0000256" key="6">
    <source>
        <dbReference type="PROSITE-ProRule" id="PRU00042"/>
    </source>
</evidence>
<evidence type="ECO:0000313" key="10">
    <source>
        <dbReference type="Proteomes" id="UP000320762"/>
    </source>
</evidence>
<dbReference type="PANTHER" id="PTHR24388">
    <property type="entry name" value="ZINC FINGER PROTEIN"/>
    <property type="match status" value="1"/>
</dbReference>
<dbReference type="Proteomes" id="UP000320762">
    <property type="component" value="Unassembled WGS sequence"/>
</dbReference>
<dbReference type="Gene3D" id="3.30.160.60">
    <property type="entry name" value="Classic Zinc Finger"/>
    <property type="match status" value="1"/>
</dbReference>
<name>A0A550BV74_9AGAR</name>
<evidence type="ECO:0000259" key="8">
    <source>
        <dbReference type="PROSITE" id="PS50157"/>
    </source>
</evidence>
<evidence type="ECO:0000256" key="1">
    <source>
        <dbReference type="ARBA" id="ARBA00022723"/>
    </source>
</evidence>
<dbReference type="STRING" id="97359.A0A550BV74"/>
<evidence type="ECO:0000313" key="9">
    <source>
        <dbReference type="EMBL" id="TRM56440.1"/>
    </source>
</evidence>
<dbReference type="PROSITE" id="PS00028">
    <property type="entry name" value="ZINC_FINGER_C2H2_1"/>
    <property type="match status" value="2"/>
</dbReference>
<keyword evidence="2" id="KW-0677">Repeat</keyword>
<organism evidence="9 10">
    <name type="scientific">Schizophyllum amplum</name>
    <dbReference type="NCBI Taxonomy" id="97359"/>
    <lineage>
        <taxon>Eukaryota</taxon>
        <taxon>Fungi</taxon>
        <taxon>Dikarya</taxon>
        <taxon>Basidiomycota</taxon>
        <taxon>Agaricomycotina</taxon>
        <taxon>Agaricomycetes</taxon>
        <taxon>Agaricomycetidae</taxon>
        <taxon>Agaricales</taxon>
        <taxon>Schizophyllaceae</taxon>
        <taxon>Schizophyllum</taxon>
    </lineage>
</organism>
<feature type="region of interest" description="Disordered" evidence="7">
    <location>
        <begin position="1"/>
        <end position="29"/>
    </location>
</feature>
<keyword evidence="10" id="KW-1185">Reference proteome</keyword>
<comment type="caution">
    <text evidence="9">The sequence shown here is derived from an EMBL/GenBank/DDBJ whole genome shotgun (WGS) entry which is preliminary data.</text>
</comment>
<sequence length="281" mass="31133">MQTFNRPEHRRHYSPYSMKDDSTTSAPSSSAVVESIANFPFTIDSDFDRDLDLNPSLALEPFDFPLMGPTHENDDYMDVDFASSRPSPLVPDICQQASFIPAFASYQASETLSNTSQQRMIRQGGGAFAPPAIADGSSILNSTTGLDQLSRLTSPTNWHWDDFAQVMYSGVEIPQSSTIHLSNDGLVVDPHPSSVVGFRSQVGGSAAQNAAVERRRGASSTPQYTCDRCSSTFTRAYNLREHLQRHANMLEYTCEACSMRFNTKGDCVRHMKMMHGGRLRI</sequence>
<feature type="domain" description="C2H2-type" evidence="8">
    <location>
        <begin position="252"/>
        <end position="280"/>
    </location>
</feature>